<sequence length="133" mass="15394">MEMMMMMLVLVSAALMSPCAANPVRSLNLDHIIDLADQYNKTMYEKFYVEDVTHLVKSGCGNKFFCRVHDILKKHDRTEDKKIVRNLDVFFKEGNVNCTEELINVPHATTEKPIPFLLENLANCIRRRNFMGI</sequence>
<dbReference type="GeneTree" id="ENSGT00940000176998"/>
<reference evidence="2" key="1">
    <citation type="submission" date="2023-09" db="UniProtKB">
        <authorList>
            <consortium name="Ensembl"/>
        </authorList>
    </citation>
    <scope>IDENTIFICATION</scope>
</reference>
<feature type="chain" id="PRO_5017328687" description="Interleukin 4/13A" evidence="1">
    <location>
        <begin position="22"/>
        <end position="133"/>
    </location>
</feature>
<protein>
    <recommendedName>
        <fullName evidence="3">Interleukin 4/13A</fullName>
    </recommendedName>
</protein>
<evidence type="ECO:0008006" key="3">
    <source>
        <dbReference type="Google" id="ProtNLM"/>
    </source>
</evidence>
<dbReference type="AlphaFoldDB" id="A0A3B4GBM6"/>
<evidence type="ECO:0000313" key="2">
    <source>
        <dbReference type="Ensembl" id="ENSPNYP00000020332.1"/>
    </source>
</evidence>
<accession>A0A3B4GBM6</accession>
<keyword evidence="1" id="KW-0732">Signal</keyword>
<feature type="signal peptide" evidence="1">
    <location>
        <begin position="1"/>
        <end position="21"/>
    </location>
</feature>
<dbReference type="Ensembl" id="ENSPNYT00000020832.1">
    <property type="protein sequence ID" value="ENSPNYP00000020332.1"/>
    <property type="gene ID" value="ENSPNYG00000015398.1"/>
</dbReference>
<proteinExistence type="predicted"/>
<evidence type="ECO:0000256" key="1">
    <source>
        <dbReference type="SAM" id="SignalP"/>
    </source>
</evidence>
<name>A0A3B4GBM6_9CICH</name>
<organism evidence="2">
    <name type="scientific">Pundamilia nyererei</name>
    <dbReference type="NCBI Taxonomy" id="303518"/>
    <lineage>
        <taxon>Eukaryota</taxon>
        <taxon>Metazoa</taxon>
        <taxon>Chordata</taxon>
        <taxon>Craniata</taxon>
        <taxon>Vertebrata</taxon>
        <taxon>Euteleostomi</taxon>
        <taxon>Actinopterygii</taxon>
        <taxon>Neopterygii</taxon>
        <taxon>Teleostei</taxon>
        <taxon>Neoteleostei</taxon>
        <taxon>Acanthomorphata</taxon>
        <taxon>Ovalentaria</taxon>
        <taxon>Cichlomorphae</taxon>
        <taxon>Cichliformes</taxon>
        <taxon>Cichlidae</taxon>
        <taxon>African cichlids</taxon>
        <taxon>Pseudocrenilabrinae</taxon>
        <taxon>Haplochromini</taxon>
        <taxon>Pundamilia</taxon>
    </lineage>
</organism>